<keyword evidence="3" id="KW-1185">Reference proteome</keyword>
<feature type="transmembrane region" description="Helical" evidence="1">
    <location>
        <begin position="67"/>
        <end position="92"/>
    </location>
</feature>
<evidence type="ECO:0000313" key="3">
    <source>
        <dbReference type="Proteomes" id="UP000250218"/>
    </source>
</evidence>
<dbReference type="RefSeq" id="WP_112702614.1">
    <property type="nucleotide sequence ID" value="NZ_CP030140.1"/>
</dbReference>
<keyword evidence="1" id="KW-0812">Transmembrane</keyword>
<dbReference type="Proteomes" id="UP000250218">
    <property type="component" value="Chromosome"/>
</dbReference>
<accession>A0A2Z4ND07</accession>
<protein>
    <submittedName>
        <fullName evidence="2">Uncharacterized protein</fullName>
    </submittedName>
</protein>
<proteinExistence type="predicted"/>
<organism evidence="2 3">
    <name type="scientific">[Mycoplasma] anseris</name>
    <dbReference type="NCBI Taxonomy" id="92400"/>
    <lineage>
        <taxon>Bacteria</taxon>
        <taxon>Bacillati</taxon>
        <taxon>Mycoplasmatota</taxon>
        <taxon>Mycoplasmoidales</taxon>
        <taxon>Metamycoplasmataceae</taxon>
        <taxon>Metamycoplasma</taxon>
    </lineage>
</organism>
<feature type="transmembrane region" description="Helical" evidence="1">
    <location>
        <begin position="7"/>
        <end position="29"/>
    </location>
</feature>
<evidence type="ECO:0000313" key="2">
    <source>
        <dbReference type="EMBL" id="AWX69387.1"/>
    </source>
</evidence>
<name>A0A2Z4ND07_9BACT</name>
<dbReference type="EMBL" id="CP030140">
    <property type="protein sequence ID" value="AWX69387.1"/>
    <property type="molecule type" value="Genomic_DNA"/>
</dbReference>
<reference evidence="3" key="1">
    <citation type="submission" date="2018-06" db="EMBL/GenBank/DDBJ databases">
        <title>Complete genome sequences of Mycoplasma anatis, M. anseris and M. cloacale type strains.</title>
        <authorList>
            <person name="Grozner D."/>
            <person name="Forro B."/>
            <person name="Sulyok K.M."/>
            <person name="Marton S."/>
            <person name="Kreizinger Z."/>
            <person name="Banyai K."/>
            <person name="Gyuranecz M."/>
        </authorList>
    </citation>
    <scope>NUCLEOTIDE SEQUENCE [LARGE SCALE GENOMIC DNA]</scope>
    <source>
        <strain evidence="3">ATCC 49234</strain>
    </source>
</reference>
<sequence>MKKLDRTLLGFITGIIPIIILIILGAIMVNKCDMSKLSNVVRAATYAEEHPDSIFALSKEAYDFLYIMGWLFVAGAILSAVLYVLWIVYTYFKYDEDKIEFSYLKFGILPTRRSIKYEEIENIFLTTKFKIKIIRIKLKNESKWHSIGGFNVEYDTINKISEKVMSFNNVETN</sequence>
<dbReference type="KEGG" id="mane:DP065_01295"/>
<keyword evidence="1" id="KW-1133">Transmembrane helix</keyword>
<keyword evidence="1" id="KW-0472">Membrane</keyword>
<dbReference type="AlphaFoldDB" id="A0A2Z4ND07"/>
<evidence type="ECO:0000256" key="1">
    <source>
        <dbReference type="SAM" id="Phobius"/>
    </source>
</evidence>
<gene>
    <name evidence="2" type="ORF">DP065_01295</name>
</gene>